<dbReference type="EMBL" id="JBHUCP010000041">
    <property type="protein sequence ID" value="MFD1534672.1"/>
    <property type="molecule type" value="Genomic_DNA"/>
</dbReference>
<evidence type="ECO:0000259" key="1">
    <source>
        <dbReference type="Pfam" id="PF09995"/>
    </source>
</evidence>
<sequence length="300" mass="34399">MRRFDVLRRIERLDPETDWYEIYRTSVALEFPWDYNQSLSFALFRTYAVPSIGRLLAETGEFAETRVQKRYDDTSLILDAIVEHGFTGTHGRGAIRRMNQMHGAYPISNEDFLYVLSTFVVVPIRWIDSFGWRRLSEGEKVAAANYYRELGRHMGMKDIPATHQEFARYLDDYEAEHFAYDEGARAVADSTLGLFATFPPSHHAPAAVVKRFSLGLMDDPLRAAFHYPRLSRVEQAVSRGAVWLRGRVVRFLPPREEPKFARQLPNIRSYPDGYEIGALGTFPRGCPVPHPEPTQPVAEA</sequence>
<feature type="domain" description="ER-bound oxygenase mpaB/mpaB'/Rubber oxygenase catalytic" evidence="1">
    <location>
        <begin position="48"/>
        <end position="243"/>
    </location>
</feature>
<dbReference type="GO" id="GO:0016491">
    <property type="term" value="F:oxidoreductase activity"/>
    <property type="evidence" value="ECO:0007669"/>
    <property type="project" value="UniProtKB-KW"/>
</dbReference>
<reference evidence="3" key="1">
    <citation type="journal article" date="2019" name="Int. J. Syst. Evol. Microbiol.">
        <title>The Global Catalogue of Microorganisms (GCM) 10K type strain sequencing project: providing services to taxonomists for standard genome sequencing and annotation.</title>
        <authorList>
            <consortium name="The Broad Institute Genomics Platform"/>
            <consortium name="The Broad Institute Genome Sequencing Center for Infectious Disease"/>
            <person name="Wu L."/>
            <person name="Ma J."/>
        </authorList>
    </citation>
    <scope>NUCLEOTIDE SEQUENCE [LARGE SCALE GENOMIC DNA]</scope>
    <source>
        <strain evidence="3">JCM 12165</strain>
    </source>
</reference>
<dbReference type="Pfam" id="PF09995">
    <property type="entry name" value="MPAB_Lcp_cat"/>
    <property type="match status" value="1"/>
</dbReference>
<evidence type="ECO:0000313" key="2">
    <source>
        <dbReference type="EMBL" id="MFD1534672.1"/>
    </source>
</evidence>
<accession>A0ABW4FWE2</accession>
<keyword evidence="2" id="KW-0560">Oxidoreductase</keyword>
<proteinExistence type="predicted"/>
<dbReference type="Proteomes" id="UP001597145">
    <property type="component" value="Unassembled WGS sequence"/>
</dbReference>
<dbReference type="PANTHER" id="PTHR36124">
    <property type="match status" value="1"/>
</dbReference>
<dbReference type="InterPro" id="IPR046366">
    <property type="entry name" value="MPAB"/>
</dbReference>
<organism evidence="2 3">
    <name type="scientific">Pseudonocardia aurantiaca</name>
    <dbReference type="NCBI Taxonomy" id="75290"/>
    <lineage>
        <taxon>Bacteria</taxon>
        <taxon>Bacillati</taxon>
        <taxon>Actinomycetota</taxon>
        <taxon>Actinomycetes</taxon>
        <taxon>Pseudonocardiales</taxon>
        <taxon>Pseudonocardiaceae</taxon>
        <taxon>Pseudonocardia</taxon>
    </lineage>
</organism>
<evidence type="ECO:0000313" key="3">
    <source>
        <dbReference type="Proteomes" id="UP001597145"/>
    </source>
</evidence>
<dbReference type="RefSeq" id="WP_343987273.1">
    <property type="nucleotide sequence ID" value="NZ_BAAAJG010000028.1"/>
</dbReference>
<name>A0ABW4FWE2_9PSEU</name>
<dbReference type="PANTHER" id="PTHR36124:SF1">
    <property type="entry name" value="ER-BOUND OXYGENASE MPAB_MPAB'_RUBBER OXYGENASE CATALYTIC DOMAIN-CONTAINING PROTEIN"/>
    <property type="match status" value="1"/>
</dbReference>
<gene>
    <name evidence="2" type="ORF">ACFSCY_35165</name>
</gene>
<keyword evidence="3" id="KW-1185">Reference proteome</keyword>
<comment type="caution">
    <text evidence="2">The sequence shown here is derived from an EMBL/GenBank/DDBJ whole genome shotgun (WGS) entry which is preliminary data.</text>
</comment>
<dbReference type="InterPro" id="IPR018713">
    <property type="entry name" value="MPAB/Lcp_cat_dom"/>
</dbReference>
<dbReference type="EC" id="1.-.-.-" evidence="2"/>
<protein>
    <submittedName>
        <fullName evidence="2">Oxygenase MpaB family protein</fullName>
        <ecNumber evidence="2">1.-.-.-</ecNumber>
    </submittedName>
</protein>